<dbReference type="GO" id="GO:0004888">
    <property type="term" value="F:transmembrane signaling receptor activity"/>
    <property type="evidence" value="ECO:0007669"/>
    <property type="project" value="InterPro"/>
</dbReference>
<dbReference type="KEGG" id="gfe:Gferi_12675"/>
<dbReference type="STRING" id="1424294.Gferi_12675"/>
<dbReference type="SMART" id="SM00304">
    <property type="entry name" value="HAMP"/>
    <property type="match status" value="1"/>
</dbReference>
<dbReference type="PANTHER" id="PTHR32089:SF112">
    <property type="entry name" value="LYSOZYME-LIKE PROTEIN-RELATED"/>
    <property type="match status" value="1"/>
</dbReference>
<dbReference type="Gene3D" id="1.10.287.950">
    <property type="entry name" value="Methyl-accepting chemotaxis protein"/>
    <property type="match status" value="1"/>
</dbReference>
<dbReference type="InterPro" id="IPR024478">
    <property type="entry name" value="HlyB_4HB_MCP"/>
</dbReference>
<dbReference type="GO" id="GO:0007165">
    <property type="term" value="P:signal transduction"/>
    <property type="evidence" value="ECO:0007669"/>
    <property type="project" value="UniProtKB-KW"/>
</dbReference>
<dbReference type="InterPro" id="IPR004090">
    <property type="entry name" value="Chemotax_Me-accpt_rcpt"/>
</dbReference>
<evidence type="ECO:0000256" key="2">
    <source>
        <dbReference type="ARBA" id="ARBA00029447"/>
    </source>
</evidence>
<dbReference type="CDD" id="cd06225">
    <property type="entry name" value="HAMP"/>
    <property type="match status" value="1"/>
</dbReference>
<keyword evidence="4" id="KW-0175">Coiled coil</keyword>
<evidence type="ECO:0000256" key="3">
    <source>
        <dbReference type="PROSITE-ProRule" id="PRU00284"/>
    </source>
</evidence>
<feature type="domain" description="Methyl-accepting transducer" evidence="6">
    <location>
        <begin position="283"/>
        <end position="541"/>
    </location>
</feature>
<proteinExistence type="inferred from homology"/>
<keyword evidence="9" id="KW-1185">Reference proteome</keyword>
<evidence type="ECO:0000256" key="5">
    <source>
        <dbReference type="SAM" id="Phobius"/>
    </source>
</evidence>
<dbReference type="InterPro" id="IPR004089">
    <property type="entry name" value="MCPsignal_dom"/>
</dbReference>
<evidence type="ECO:0000259" key="7">
    <source>
        <dbReference type="PROSITE" id="PS50885"/>
    </source>
</evidence>
<keyword evidence="5" id="KW-0472">Membrane</keyword>
<dbReference type="SUPFAM" id="SSF58104">
    <property type="entry name" value="Methyl-accepting chemotaxis protein (MCP) signaling domain"/>
    <property type="match status" value="1"/>
</dbReference>
<feature type="coiled-coil region" evidence="4">
    <location>
        <begin position="152"/>
        <end position="183"/>
    </location>
</feature>
<feature type="domain" description="HAMP" evidence="7">
    <location>
        <begin position="212"/>
        <end position="264"/>
    </location>
</feature>
<dbReference type="PANTHER" id="PTHR32089">
    <property type="entry name" value="METHYL-ACCEPTING CHEMOTAXIS PROTEIN MCPB"/>
    <property type="match status" value="1"/>
</dbReference>
<dbReference type="OrthoDB" id="1887545at2"/>
<dbReference type="GO" id="GO:0006935">
    <property type="term" value="P:chemotaxis"/>
    <property type="evidence" value="ECO:0007669"/>
    <property type="project" value="InterPro"/>
</dbReference>
<keyword evidence="5" id="KW-0812">Transmembrane</keyword>
<evidence type="ECO:0000313" key="8">
    <source>
        <dbReference type="EMBL" id="AOT70371.1"/>
    </source>
</evidence>
<dbReference type="PRINTS" id="PR00260">
    <property type="entry name" value="CHEMTRNSDUCR"/>
</dbReference>
<dbReference type="Pfam" id="PF00015">
    <property type="entry name" value="MCPsignal"/>
    <property type="match status" value="1"/>
</dbReference>
<dbReference type="InterPro" id="IPR003660">
    <property type="entry name" value="HAMP_dom"/>
</dbReference>
<keyword evidence="1 3" id="KW-0807">Transducer</keyword>
<reference evidence="8 9" key="1">
    <citation type="submission" date="2016-09" db="EMBL/GenBank/DDBJ databases">
        <title>Genomic analysis reveals versatility of anaerobic energy metabolism of Geosporobacter ferrireducens IRF9 of phylum Firmicutes.</title>
        <authorList>
            <person name="Kim S.-J."/>
        </authorList>
    </citation>
    <scope>NUCLEOTIDE SEQUENCE [LARGE SCALE GENOMIC DNA]</scope>
    <source>
        <strain evidence="8 9">IRF9</strain>
    </source>
</reference>
<feature type="transmembrane region" description="Helical" evidence="5">
    <location>
        <begin position="192"/>
        <end position="210"/>
    </location>
</feature>
<dbReference type="PROSITE" id="PS50885">
    <property type="entry name" value="HAMP"/>
    <property type="match status" value="1"/>
</dbReference>
<protein>
    <recommendedName>
        <fullName evidence="10">Chemotaxis protein</fullName>
    </recommendedName>
</protein>
<dbReference type="RefSeq" id="WP_069977050.1">
    <property type="nucleotide sequence ID" value="NZ_CP017269.1"/>
</dbReference>
<evidence type="ECO:0000256" key="4">
    <source>
        <dbReference type="SAM" id="Coils"/>
    </source>
</evidence>
<evidence type="ECO:0008006" key="10">
    <source>
        <dbReference type="Google" id="ProtNLM"/>
    </source>
</evidence>
<dbReference type="AlphaFoldDB" id="A0A1D8GHH8"/>
<dbReference type="Pfam" id="PF12729">
    <property type="entry name" value="4HB_MCP_1"/>
    <property type="match status" value="1"/>
</dbReference>
<gene>
    <name evidence="8" type="ORF">Gferi_12675</name>
</gene>
<sequence length="570" mass="63229">MKWLSNLKIGTKLISAFLIGILLMGSLGWIGIKSLKDTDARIESMYTDRVIPLEQISDVQKNVLSVRLNLSFLMMPNNTLSVSEVEKLVTLARNSNDELMKSYTDTYMTEEEKLMIESFNSKLASYRMAQDKYLRFIKENKMDEAMVEFDNLTIWENSIQQALQQLVDLNKQLMEDVMKENKKAYAKTVQDTLIYLAIAIVFALSMGIILTKIITNGLRKVIEFAEGFGNGDLTRQMDVHTEDEIGTLVRALNRAVQNTQNLIKEIVNNAAHMNTSSQELSATIEEVLAQAHNIDAATQGISKGTEDTSASLEEVNASGQEVAAAVNRLAVRAKEGNFESIEISKRAEGMKESAEQSRQVAQDIYKEKQRSILQAIEAGKVVGEIETMATAISAISDQVNLLALNAAIEAARAGEHGRGFAVVADEVRKLAEESSKAVSNIQETIKHVYGAFNNLSRNSNDILQFIDEKVHKDYETLVDTGIQYKKDAEYMNRLIFEFDQNAQSIAEAVNQINVAIESVSATSEQTTAGTQEISSNVSEVADALEEVAKVSQKQAELAGTLNHMIQKFKI</sequence>
<keyword evidence="5" id="KW-1133">Transmembrane helix</keyword>
<dbReference type="GO" id="GO:0016020">
    <property type="term" value="C:membrane"/>
    <property type="evidence" value="ECO:0007669"/>
    <property type="project" value="InterPro"/>
</dbReference>
<dbReference type="SMART" id="SM00283">
    <property type="entry name" value="MA"/>
    <property type="match status" value="1"/>
</dbReference>
<comment type="similarity">
    <text evidence="2">Belongs to the methyl-accepting chemotaxis (MCP) protein family.</text>
</comment>
<evidence type="ECO:0000259" key="6">
    <source>
        <dbReference type="PROSITE" id="PS50111"/>
    </source>
</evidence>
<dbReference type="EMBL" id="CP017269">
    <property type="protein sequence ID" value="AOT70371.1"/>
    <property type="molecule type" value="Genomic_DNA"/>
</dbReference>
<organism evidence="8 9">
    <name type="scientific">Geosporobacter ferrireducens</name>
    <dbReference type="NCBI Taxonomy" id="1424294"/>
    <lineage>
        <taxon>Bacteria</taxon>
        <taxon>Bacillati</taxon>
        <taxon>Bacillota</taxon>
        <taxon>Clostridia</taxon>
        <taxon>Peptostreptococcales</taxon>
        <taxon>Thermotaleaceae</taxon>
        <taxon>Geosporobacter</taxon>
    </lineage>
</organism>
<evidence type="ECO:0000313" key="9">
    <source>
        <dbReference type="Proteomes" id="UP000095743"/>
    </source>
</evidence>
<evidence type="ECO:0000256" key="1">
    <source>
        <dbReference type="ARBA" id="ARBA00023224"/>
    </source>
</evidence>
<accession>A0A1D8GHH8</accession>
<feature type="transmembrane region" description="Helical" evidence="5">
    <location>
        <begin position="13"/>
        <end position="32"/>
    </location>
</feature>
<dbReference type="Pfam" id="PF00672">
    <property type="entry name" value="HAMP"/>
    <property type="match status" value="1"/>
</dbReference>
<name>A0A1D8GHH8_9FIRM</name>
<dbReference type="Proteomes" id="UP000095743">
    <property type="component" value="Chromosome"/>
</dbReference>
<dbReference type="PROSITE" id="PS50111">
    <property type="entry name" value="CHEMOTAXIS_TRANSDUC_2"/>
    <property type="match status" value="1"/>
</dbReference>